<evidence type="ECO:0000313" key="2">
    <source>
        <dbReference type="Proteomes" id="UP001620626"/>
    </source>
</evidence>
<organism evidence="1 2">
    <name type="scientific">Heterodera trifolii</name>
    <dbReference type="NCBI Taxonomy" id="157864"/>
    <lineage>
        <taxon>Eukaryota</taxon>
        <taxon>Metazoa</taxon>
        <taxon>Ecdysozoa</taxon>
        <taxon>Nematoda</taxon>
        <taxon>Chromadorea</taxon>
        <taxon>Rhabditida</taxon>
        <taxon>Tylenchina</taxon>
        <taxon>Tylenchomorpha</taxon>
        <taxon>Tylenchoidea</taxon>
        <taxon>Heteroderidae</taxon>
        <taxon>Heteroderinae</taxon>
        <taxon>Heterodera</taxon>
    </lineage>
</organism>
<name>A0ABD2JJH8_9BILA</name>
<accession>A0ABD2JJH8</accession>
<evidence type="ECO:0000313" key="1">
    <source>
        <dbReference type="EMBL" id="KAL3090776.1"/>
    </source>
</evidence>
<comment type="caution">
    <text evidence="1">The sequence shown here is derived from an EMBL/GenBank/DDBJ whole genome shotgun (WGS) entry which is preliminary data.</text>
</comment>
<sequence length="115" mass="12827">MESPAAIRAHTFQQIATPIMANIPTKNATKKVVQNLQTHRRSAGAFPSRRFWNVYRAEPRRTTASLKIRVSGSSLSAYVQVAIHVTFARAPGNNRRGLRPFPRWKCSAAESKALP</sequence>
<dbReference type="EMBL" id="JBICBT010000956">
    <property type="protein sequence ID" value="KAL3090776.1"/>
    <property type="molecule type" value="Genomic_DNA"/>
</dbReference>
<reference evidence="1 2" key="1">
    <citation type="submission" date="2024-10" db="EMBL/GenBank/DDBJ databases">
        <authorList>
            <person name="Kim D."/>
        </authorList>
    </citation>
    <scope>NUCLEOTIDE SEQUENCE [LARGE SCALE GENOMIC DNA]</scope>
    <source>
        <strain evidence="1">BH-2024</strain>
    </source>
</reference>
<proteinExistence type="predicted"/>
<dbReference type="AlphaFoldDB" id="A0ABD2JJH8"/>
<dbReference type="Proteomes" id="UP001620626">
    <property type="component" value="Unassembled WGS sequence"/>
</dbReference>
<gene>
    <name evidence="1" type="ORF">niasHT_029995</name>
</gene>
<keyword evidence="2" id="KW-1185">Reference proteome</keyword>
<protein>
    <submittedName>
        <fullName evidence="1">Uncharacterized protein</fullName>
    </submittedName>
</protein>